<keyword evidence="1" id="KW-1133">Transmembrane helix</keyword>
<dbReference type="KEGG" id="ccos:Pan44_24680"/>
<accession>A0A517SE80</accession>
<keyword evidence="3" id="KW-1185">Reference proteome</keyword>
<keyword evidence="1" id="KW-0812">Transmembrane</keyword>
<dbReference type="Proteomes" id="UP000315700">
    <property type="component" value="Chromosome"/>
</dbReference>
<evidence type="ECO:0000256" key="1">
    <source>
        <dbReference type="SAM" id="Phobius"/>
    </source>
</evidence>
<dbReference type="InParanoid" id="A0A517SE80"/>
<dbReference type="OrthoDB" id="288742at2"/>
<organism evidence="2 3">
    <name type="scientific">Caulifigura coniformis</name>
    <dbReference type="NCBI Taxonomy" id="2527983"/>
    <lineage>
        <taxon>Bacteria</taxon>
        <taxon>Pseudomonadati</taxon>
        <taxon>Planctomycetota</taxon>
        <taxon>Planctomycetia</taxon>
        <taxon>Planctomycetales</taxon>
        <taxon>Planctomycetaceae</taxon>
        <taxon>Caulifigura</taxon>
    </lineage>
</organism>
<dbReference type="AlphaFoldDB" id="A0A517SE80"/>
<dbReference type="RefSeq" id="WP_145030292.1">
    <property type="nucleotide sequence ID" value="NZ_CP036271.1"/>
</dbReference>
<feature type="transmembrane region" description="Helical" evidence="1">
    <location>
        <begin position="36"/>
        <end position="53"/>
    </location>
</feature>
<protein>
    <submittedName>
        <fullName evidence="2">Uncharacterized protein</fullName>
    </submittedName>
</protein>
<dbReference type="EMBL" id="CP036271">
    <property type="protein sequence ID" value="QDT54435.1"/>
    <property type="molecule type" value="Genomic_DNA"/>
</dbReference>
<evidence type="ECO:0000313" key="3">
    <source>
        <dbReference type="Proteomes" id="UP000315700"/>
    </source>
</evidence>
<name>A0A517SE80_9PLAN</name>
<proteinExistence type="predicted"/>
<reference evidence="2 3" key="1">
    <citation type="submission" date="2019-02" db="EMBL/GenBank/DDBJ databases">
        <title>Deep-cultivation of Planctomycetes and their phenomic and genomic characterization uncovers novel biology.</title>
        <authorList>
            <person name="Wiegand S."/>
            <person name="Jogler M."/>
            <person name="Boedeker C."/>
            <person name="Pinto D."/>
            <person name="Vollmers J."/>
            <person name="Rivas-Marin E."/>
            <person name="Kohn T."/>
            <person name="Peeters S.H."/>
            <person name="Heuer A."/>
            <person name="Rast P."/>
            <person name="Oberbeckmann S."/>
            <person name="Bunk B."/>
            <person name="Jeske O."/>
            <person name="Meyerdierks A."/>
            <person name="Storesund J.E."/>
            <person name="Kallscheuer N."/>
            <person name="Luecker S."/>
            <person name="Lage O.M."/>
            <person name="Pohl T."/>
            <person name="Merkel B.J."/>
            <person name="Hornburger P."/>
            <person name="Mueller R.-W."/>
            <person name="Bruemmer F."/>
            <person name="Labrenz M."/>
            <person name="Spormann A.M."/>
            <person name="Op den Camp H."/>
            <person name="Overmann J."/>
            <person name="Amann R."/>
            <person name="Jetten M.S.M."/>
            <person name="Mascher T."/>
            <person name="Medema M.H."/>
            <person name="Devos D.P."/>
            <person name="Kaster A.-K."/>
            <person name="Ovreas L."/>
            <person name="Rohde M."/>
            <person name="Galperin M.Y."/>
            <person name="Jogler C."/>
        </authorList>
    </citation>
    <scope>NUCLEOTIDE SEQUENCE [LARGE SCALE GENOMIC DNA]</scope>
    <source>
        <strain evidence="2 3">Pan44</strain>
    </source>
</reference>
<sequence length="59" mass="6512">MAVPPDMPLLLANAVTRYAKFYSQYAASAWANMTPSQYGVVLISVALFGWLLMKSGSRR</sequence>
<gene>
    <name evidence="2" type="ORF">Pan44_24680</name>
</gene>
<evidence type="ECO:0000313" key="2">
    <source>
        <dbReference type="EMBL" id="QDT54435.1"/>
    </source>
</evidence>
<keyword evidence="1" id="KW-0472">Membrane</keyword>